<feature type="region of interest" description="Disordered" evidence="1">
    <location>
        <begin position="1"/>
        <end position="61"/>
    </location>
</feature>
<evidence type="ECO:0000256" key="1">
    <source>
        <dbReference type="SAM" id="MobiDB-lite"/>
    </source>
</evidence>
<dbReference type="Proteomes" id="UP001286313">
    <property type="component" value="Unassembled WGS sequence"/>
</dbReference>
<feature type="compositionally biased region" description="Basic and acidic residues" evidence="1">
    <location>
        <begin position="26"/>
        <end position="42"/>
    </location>
</feature>
<reference evidence="2" key="1">
    <citation type="submission" date="2023-10" db="EMBL/GenBank/DDBJ databases">
        <title>Genome assemblies of two species of porcelain crab, Petrolisthes cinctipes and Petrolisthes manimaculis (Anomura: Porcellanidae).</title>
        <authorList>
            <person name="Angst P."/>
        </authorList>
    </citation>
    <scope>NUCLEOTIDE SEQUENCE</scope>
    <source>
        <strain evidence="2">PB745_01</strain>
        <tissue evidence="2">Gill</tissue>
    </source>
</reference>
<proteinExistence type="predicted"/>
<organism evidence="2 3">
    <name type="scientific">Petrolisthes cinctipes</name>
    <name type="common">Flat porcelain crab</name>
    <dbReference type="NCBI Taxonomy" id="88211"/>
    <lineage>
        <taxon>Eukaryota</taxon>
        <taxon>Metazoa</taxon>
        <taxon>Ecdysozoa</taxon>
        <taxon>Arthropoda</taxon>
        <taxon>Crustacea</taxon>
        <taxon>Multicrustacea</taxon>
        <taxon>Malacostraca</taxon>
        <taxon>Eumalacostraca</taxon>
        <taxon>Eucarida</taxon>
        <taxon>Decapoda</taxon>
        <taxon>Pleocyemata</taxon>
        <taxon>Anomura</taxon>
        <taxon>Galatheoidea</taxon>
        <taxon>Porcellanidae</taxon>
        <taxon>Petrolisthes</taxon>
    </lineage>
</organism>
<dbReference type="EMBL" id="JAWQEG010004599">
    <property type="protein sequence ID" value="KAK3860945.1"/>
    <property type="molecule type" value="Genomic_DNA"/>
</dbReference>
<feature type="compositionally biased region" description="Gly residues" evidence="1">
    <location>
        <begin position="43"/>
        <end position="61"/>
    </location>
</feature>
<comment type="caution">
    <text evidence="2">The sequence shown here is derived from an EMBL/GenBank/DDBJ whole genome shotgun (WGS) entry which is preliminary data.</text>
</comment>
<gene>
    <name evidence="2" type="ORF">Pcinc_033037</name>
</gene>
<keyword evidence="3" id="KW-1185">Reference proteome</keyword>
<protein>
    <submittedName>
        <fullName evidence="2">Uncharacterized protein</fullName>
    </submittedName>
</protein>
<sequence length="76" mass="7784">MSGSGEKRSVRSRVEKGGIQAGMNGKEWEKRNVRSRVEEKGGRQTGSGGGGGGGALRGLGSGLTGLHLCLIINSSE</sequence>
<name>A0AAE1ET98_PETCI</name>
<accession>A0AAE1ET98</accession>
<feature type="compositionally biased region" description="Basic and acidic residues" evidence="1">
    <location>
        <begin position="1"/>
        <end position="16"/>
    </location>
</feature>
<evidence type="ECO:0000313" key="2">
    <source>
        <dbReference type="EMBL" id="KAK3860945.1"/>
    </source>
</evidence>
<dbReference type="AlphaFoldDB" id="A0AAE1ET98"/>
<evidence type="ECO:0000313" key="3">
    <source>
        <dbReference type="Proteomes" id="UP001286313"/>
    </source>
</evidence>